<evidence type="ECO:0000313" key="4">
    <source>
        <dbReference type="EMBL" id="MBM7417131.1"/>
    </source>
</evidence>
<evidence type="ECO:0000259" key="3">
    <source>
        <dbReference type="PROSITE" id="PS51000"/>
    </source>
</evidence>
<sequence>MTSSRLLSLLLLLQTRHRITTGELAERLEVSRRTVLRDVDALSAAGVPVYAERGRHGGIVLLPGARLNASYLEPAEMDAMTLAGLDEEQRERLGVTGTHDMAMRKIAARRAGVEAAGRSLADLVVVDNTSWFALGRDVVNVGDLALELRFGRRLLLRYRRSGAPAADTVVVDPYGLAAKAGRWYLVADVGGHGRLFALARVDGYEVLAESSHRRSVGLRGVWSELSAAVEAPGDVVVTARLRSSRTDLAQRVLGSRITASEPAGDGWTQMSIGYSTIEGVRQLLQFADHIEVVEPQEARTHLAELAADLARRHS</sequence>
<keyword evidence="1" id="KW-0805">Transcription regulation</keyword>
<dbReference type="PIRSF" id="PIRSF016838">
    <property type="entry name" value="PafC"/>
    <property type="match status" value="1"/>
</dbReference>
<accession>A0ABS2KYW8</accession>
<dbReference type="InterPro" id="IPR028349">
    <property type="entry name" value="PafC-like"/>
</dbReference>
<dbReference type="Proteomes" id="UP000703038">
    <property type="component" value="Unassembled WGS sequence"/>
</dbReference>
<organism evidence="4 5">
    <name type="scientific">Rhodococcoides corynebacterioides</name>
    <dbReference type="NCBI Taxonomy" id="53972"/>
    <lineage>
        <taxon>Bacteria</taxon>
        <taxon>Bacillati</taxon>
        <taxon>Actinomycetota</taxon>
        <taxon>Actinomycetes</taxon>
        <taxon>Mycobacteriales</taxon>
        <taxon>Nocardiaceae</taxon>
        <taxon>Rhodococcoides</taxon>
    </lineage>
</organism>
<dbReference type="InterPro" id="IPR026881">
    <property type="entry name" value="WYL_dom"/>
</dbReference>
<dbReference type="PANTHER" id="PTHR34580">
    <property type="match status" value="1"/>
</dbReference>
<evidence type="ECO:0000313" key="5">
    <source>
        <dbReference type="Proteomes" id="UP000703038"/>
    </source>
</evidence>
<reference evidence="4 5" key="1">
    <citation type="submission" date="2021-01" db="EMBL/GenBank/DDBJ databases">
        <title>Genomics of switchgrass bacterial isolates.</title>
        <authorList>
            <person name="Shade A."/>
        </authorList>
    </citation>
    <scope>NUCLEOTIDE SEQUENCE [LARGE SCALE GENOMIC DNA]</scope>
    <source>
        <strain evidence="4 5">PvP111</strain>
    </source>
</reference>
<keyword evidence="4" id="KW-0238">DNA-binding</keyword>
<comment type="caution">
    <text evidence="4">The sequence shown here is derived from an EMBL/GenBank/DDBJ whole genome shotgun (WGS) entry which is preliminary data.</text>
</comment>
<feature type="domain" description="HTH deoR-type" evidence="3">
    <location>
        <begin position="2"/>
        <end position="61"/>
    </location>
</feature>
<dbReference type="GO" id="GO:0003677">
    <property type="term" value="F:DNA binding"/>
    <property type="evidence" value="ECO:0007669"/>
    <property type="project" value="UniProtKB-KW"/>
</dbReference>
<dbReference type="InterPro" id="IPR013196">
    <property type="entry name" value="HTH_11"/>
</dbReference>
<gene>
    <name evidence="4" type="ORF">JOE42_003864</name>
</gene>
<dbReference type="Gene3D" id="1.10.10.10">
    <property type="entry name" value="Winged helix-like DNA-binding domain superfamily/Winged helix DNA-binding domain"/>
    <property type="match status" value="1"/>
</dbReference>
<evidence type="ECO:0000256" key="1">
    <source>
        <dbReference type="ARBA" id="ARBA00023015"/>
    </source>
</evidence>
<dbReference type="InterPro" id="IPR036388">
    <property type="entry name" value="WH-like_DNA-bd_sf"/>
</dbReference>
<dbReference type="Pfam" id="PF13280">
    <property type="entry name" value="WYL"/>
    <property type="match status" value="1"/>
</dbReference>
<dbReference type="InterPro" id="IPR051534">
    <property type="entry name" value="CBASS_pafABC_assoc_protein"/>
</dbReference>
<dbReference type="Pfam" id="PF25583">
    <property type="entry name" value="WCX"/>
    <property type="match status" value="1"/>
</dbReference>
<keyword evidence="5" id="KW-1185">Reference proteome</keyword>
<dbReference type="RefSeq" id="WP_204869782.1">
    <property type="nucleotide sequence ID" value="NZ_JAFBBK010000001.1"/>
</dbReference>
<dbReference type="PROSITE" id="PS51000">
    <property type="entry name" value="HTH_DEOR_2"/>
    <property type="match status" value="1"/>
</dbReference>
<keyword evidence="2" id="KW-0804">Transcription</keyword>
<dbReference type="Pfam" id="PF08279">
    <property type="entry name" value="HTH_11"/>
    <property type="match status" value="1"/>
</dbReference>
<name>A0ABS2KYW8_9NOCA</name>
<dbReference type="InterPro" id="IPR001034">
    <property type="entry name" value="DeoR_HTH"/>
</dbReference>
<dbReference type="PANTHER" id="PTHR34580:SF1">
    <property type="entry name" value="PROTEIN PAFC"/>
    <property type="match status" value="1"/>
</dbReference>
<dbReference type="InterPro" id="IPR036390">
    <property type="entry name" value="WH_DNA-bd_sf"/>
</dbReference>
<protein>
    <submittedName>
        <fullName evidence="4">DNA-binding transcriptional regulator YafY</fullName>
    </submittedName>
</protein>
<evidence type="ECO:0000256" key="2">
    <source>
        <dbReference type="ARBA" id="ARBA00023163"/>
    </source>
</evidence>
<dbReference type="InterPro" id="IPR057727">
    <property type="entry name" value="WCX_dom"/>
</dbReference>
<dbReference type="SUPFAM" id="SSF46785">
    <property type="entry name" value="Winged helix' DNA-binding domain"/>
    <property type="match status" value="1"/>
</dbReference>
<proteinExistence type="predicted"/>
<dbReference type="EMBL" id="JAFBBK010000001">
    <property type="protein sequence ID" value="MBM7417131.1"/>
    <property type="molecule type" value="Genomic_DNA"/>
</dbReference>
<dbReference type="PROSITE" id="PS52050">
    <property type="entry name" value="WYL"/>
    <property type="match status" value="1"/>
</dbReference>